<comment type="catalytic activity">
    <reaction evidence="1 4">
        <text>[protein]-peptidylproline (omega=180) = [protein]-peptidylproline (omega=0)</text>
        <dbReference type="Rhea" id="RHEA:16237"/>
        <dbReference type="Rhea" id="RHEA-COMP:10747"/>
        <dbReference type="Rhea" id="RHEA-COMP:10748"/>
        <dbReference type="ChEBI" id="CHEBI:83833"/>
        <dbReference type="ChEBI" id="CHEBI:83834"/>
        <dbReference type="EC" id="5.2.1.8"/>
    </reaction>
</comment>
<dbReference type="Proteomes" id="UP000314987">
    <property type="component" value="Unassembled WGS sequence"/>
</dbReference>
<dbReference type="PIRSF" id="PIRSF001467">
    <property type="entry name" value="Peptidylpro_ismrse"/>
    <property type="match status" value="1"/>
</dbReference>
<dbReference type="GO" id="GO:0006457">
    <property type="term" value="P:protein folding"/>
    <property type="evidence" value="ECO:0007669"/>
    <property type="project" value="TreeGrafter"/>
</dbReference>
<evidence type="ECO:0000256" key="4">
    <source>
        <dbReference type="RuleBase" id="RU363019"/>
    </source>
</evidence>
<comment type="function">
    <text evidence="4">PPIases accelerate the folding of proteins. It catalyzes the cis-trans isomerization of proline imidic peptide bonds in oligopeptides.</text>
</comment>
<sequence>GAQPFMVMAMANPVMYFDITASNDPLDGVIFKLCADRIPKTAENVHALSTGEKGFGCKGSCFHKVILGVMCQGGDFTGPVACDGTDGKLIYGEKYADDNFILKHTGPSILFMAHTKASQFFISTAKTDWVDAKNVVFDQVKKNMNVVEAMYAS</sequence>
<dbReference type="GO" id="GO:0003755">
    <property type="term" value="F:peptidyl-prolyl cis-trans isomerase activity"/>
    <property type="evidence" value="ECO:0007669"/>
    <property type="project" value="UniProtKB-UniRule"/>
</dbReference>
<dbReference type="GeneTree" id="ENSGT00950000183087"/>
<dbReference type="PRINTS" id="PR00153">
    <property type="entry name" value="CSAPPISMRASE"/>
</dbReference>
<evidence type="ECO:0000259" key="5">
    <source>
        <dbReference type="PROSITE" id="PS50072"/>
    </source>
</evidence>
<reference evidence="6" key="2">
    <citation type="submission" date="2025-08" db="UniProtKB">
        <authorList>
            <consortium name="Ensembl"/>
        </authorList>
    </citation>
    <scope>IDENTIFICATION</scope>
</reference>
<dbReference type="GO" id="GO:0005737">
    <property type="term" value="C:cytoplasm"/>
    <property type="evidence" value="ECO:0007669"/>
    <property type="project" value="TreeGrafter"/>
</dbReference>
<dbReference type="GO" id="GO:0016018">
    <property type="term" value="F:cyclosporin A binding"/>
    <property type="evidence" value="ECO:0007669"/>
    <property type="project" value="TreeGrafter"/>
</dbReference>
<dbReference type="Pfam" id="PF00160">
    <property type="entry name" value="Pro_isomerase"/>
    <property type="match status" value="1"/>
</dbReference>
<keyword evidence="3 4" id="KW-0413">Isomerase</keyword>
<evidence type="ECO:0000256" key="1">
    <source>
        <dbReference type="ARBA" id="ARBA00000971"/>
    </source>
</evidence>
<evidence type="ECO:0000256" key="3">
    <source>
        <dbReference type="ARBA" id="ARBA00023235"/>
    </source>
</evidence>
<dbReference type="PANTHER" id="PTHR11071:SF490">
    <property type="entry name" value="PEPTIDYL-PROLYL CIS-TRANS ISOMERASE A"/>
    <property type="match status" value="1"/>
</dbReference>
<organism evidence="6 7">
    <name type="scientific">Vombatus ursinus</name>
    <name type="common">Common wombat</name>
    <dbReference type="NCBI Taxonomy" id="29139"/>
    <lineage>
        <taxon>Eukaryota</taxon>
        <taxon>Metazoa</taxon>
        <taxon>Chordata</taxon>
        <taxon>Craniata</taxon>
        <taxon>Vertebrata</taxon>
        <taxon>Euteleostomi</taxon>
        <taxon>Mammalia</taxon>
        <taxon>Metatheria</taxon>
        <taxon>Diprotodontia</taxon>
        <taxon>Vombatidae</taxon>
        <taxon>Vombatus</taxon>
    </lineage>
</organism>
<dbReference type="Ensembl" id="ENSVURT00010029195.1">
    <property type="protein sequence ID" value="ENSVURP00010025638.1"/>
    <property type="gene ID" value="ENSVURG00010019636.1"/>
</dbReference>
<dbReference type="STRING" id="29139.ENSVURP00010025638"/>
<dbReference type="SUPFAM" id="SSF50891">
    <property type="entry name" value="Cyclophilin-like"/>
    <property type="match status" value="1"/>
</dbReference>
<dbReference type="Gene3D" id="2.40.100.10">
    <property type="entry name" value="Cyclophilin-like"/>
    <property type="match status" value="1"/>
</dbReference>
<dbReference type="PANTHER" id="PTHR11071">
    <property type="entry name" value="PEPTIDYL-PROLYL CIS-TRANS ISOMERASE"/>
    <property type="match status" value="1"/>
</dbReference>
<comment type="similarity">
    <text evidence="4">Belongs to the cyclophilin-type PPIase family.</text>
</comment>
<evidence type="ECO:0000313" key="7">
    <source>
        <dbReference type="Proteomes" id="UP000314987"/>
    </source>
</evidence>
<evidence type="ECO:0000313" key="6">
    <source>
        <dbReference type="Ensembl" id="ENSVURP00010025638.1"/>
    </source>
</evidence>
<feature type="domain" description="PPIase cyclophilin-type" evidence="5">
    <location>
        <begin position="16"/>
        <end position="153"/>
    </location>
</feature>
<dbReference type="InterPro" id="IPR024936">
    <property type="entry name" value="Cyclophilin-type_PPIase"/>
</dbReference>
<proteinExistence type="inferred from homology"/>
<dbReference type="InterPro" id="IPR002130">
    <property type="entry name" value="Cyclophilin-type_PPIase_dom"/>
</dbReference>
<reference evidence="7" key="1">
    <citation type="submission" date="2018-12" db="EMBL/GenBank/DDBJ databases">
        <authorList>
            <person name="Yazar S."/>
        </authorList>
    </citation>
    <scope>NUCLEOTIDE SEQUENCE [LARGE SCALE GENOMIC DNA]</scope>
</reference>
<keyword evidence="7" id="KW-1185">Reference proteome</keyword>
<dbReference type="AlphaFoldDB" id="A0A4X2LNR6"/>
<dbReference type="InterPro" id="IPR029000">
    <property type="entry name" value="Cyclophilin-like_dom_sf"/>
</dbReference>
<dbReference type="PROSITE" id="PS50072">
    <property type="entry name" value="CSA_PPIASE_2"/>
    <property type="match status" value="1"/>
</dbReference>
<name>A0A4X2LNR6_VOMUR</name>
<reference evidence="6" key="3">
    <citation type="submission" date="2025-09" db="UniProtKB">
        <authorList>
            <consortium name="Ensembl"/>
        </authorList>
    </citation>
    <scope>IDENTIFICATION</scope>
</reference>
<keyword evidence="2 4" id="KW-0697">Rotamase</keyword>
<dbReference type="EC" id="5.2.1.8" evidence="4"/>
<evidence type="ECO:0000256" key="2">
    <source>
        <dbReference type="ARBA" id="ARBA00023110"/>
    </source>
</evidence>
<accession>A0A4X2LNR6</accession>
<protein>
    <recommendedName>
        <fullName evidence="4">Peptidyl-prolyl cis-trans isomerase</fullName>
        <shortName evidence="4">PPIase</shortName>
        <ecNumber evidence="4">5.2.1.8</ecNumber>
    </recommendedName>
</protein>